<name>A0ABY6CFE5_9HYPH</name>
<evidence type="ECO:0000313" key="3">
    <source>
        <dbReference type="Proteomes" id="UP001061862"/>
    </source>
</evidence>
<dbReference type="InterPro" id="IPR025285">
    <property type="entry name" value="DUF4145"/>
</dbReference>
<evidence type="ECO:0000259" key="1">
    <source>
        <dbReference type="Pfam" id="PF13643"/>
    </source>
</evidence>
<dbReference type="RefSeq" id="WP_262168624.1">
    <property type="nucleotide sequence ID" value="NZ_CP104965.1"/>
</dbReference>
<reference evidence="2 3" key="1">
    <citation type="submission" date="2022-09" db="EMBL/GenBank/DDBJ databases">
        <title>Interaction between co-microsymbionts with complementary sets of symbiotic genes in legume-rhizobium systems.</title>
        <authorList>
            <person name="Safronova V."/>
            <person name="Sazanova A."/>
            <person name="Afonin A."/>
            <person name="Chirak E."/>
        </authorList>
    </citation>
    <scope>NUCLEOTIDE SEQUENCE [LARGE SCALE GENOMIC DNA]</scope>
    <source>
        <strain evidence="2 3">A18/4-1</strain>
    </source>
</reference>
<dbReference type="Proteomes" id="UP001061862">
    <property type="component" value="Chromosome"/>
</dbReference>
<sequence length="140" mass="15330">MKFSTVKLYPEPRSAHEDLPPMAKQYLQQAYETLHAPDAAAMVAGSAVDAMLKARGLIDGSLYQRIDEALNQNILTKNMADWAHEVRLGSNRPRHADASGPHVTADEAQQSVNFAEALGNFLFVLTARIERGIEAATKKA</sequence>
<organism evidence="2 3">
    <name type="scientific">Devosia neptuniae</name>
    <dbReference type="NCBI Taxonomy" id="191302"/>
    <lineage>
        <taxon>Bacteria</taxon>
        <taxon>Pseudomonadati</taxon>
        <taxon>Pseudomonadota</taxon>
        <taxon>Alphaproteobacteria</taxon>
        <taxon>Hyphomicrobiales</taxon>
        <taxon>Devosiaceae</taxon>
        <taxon>Devosia</taxon>
    </lineage>
</organism>
<dbReference type="EMBL" id="CP104965">
    <property type="protein sequence ID" value="UXN69921.1"/>
    <property type="molecule type" value="Genomic_DNA"/>
</dbReference>
<evidence type="ECO:0000313" key="2">
    <source>
        <dbReference type="EMBL" id="UXN69921.1"/>
    </source>
</evidence>
<keyword evidence="3" id="KW-1185">Reference proteome</keyword>
<dbReference type="Pfam" id="PF13643">
    <property type="entry name" value="DUF4145"/>
    <property type="match status" value="1"/>
</dbReference>
<protein>
    <submittedName>
        <fullName evidence="2">DUF4145 domain-containing protein</fullName>
    </submittedName>
</protein>
<feature type="domain" description="DUF4145" evidence="1">
    <location>
        <begin position="35"/>
        <end position="114"/>
    </location>
</feature>
<gene>
    <name evidence="2" type="ORF">N8A98_22380</name>
</gene>
<proteinExistence type="predicted"/>
<accession>A0ABY6CFE5</accession>